<evidence type="ECO:0000256" key="7">
    <source>
        <dbReference type="ARBA" id="ARBA00022723"/>
    </source>
</evidence>
<keyword evidence="6 14" id="KW-0678">Repressor</keyword>
<dbReference type="PANTHER" id="PTHR33202">
    <property type="entry name" value="ZINC UPTAKE REGULATION PROTEIN"/>
    <property type="match status" value="1"/>
</dbReference>
<keyword evidence="7 12" id="KW-0479">Metal-binding</keyword>
<dbReference type="InterPro" id="IPR043135">
    <property type="entry name" value="Fur_C"/>
</dbReference>
<keyword evidence="9 14" id="KW-0805">Transcription regulation</keyword>
<dbReference type="InterPro" id="IPR036390">
    <property type="entry name" value="WH_DNA-bd_sf"/>
</dbReference>
<feature type="binding site" evidence="13">
    <location>
        <position position="101"/>
    </location>
    <ligand>
        <name>Fe cation</name>
        <dbReference type="ChEBI" id="CHEBI:24875"/>
    </ligand>
</feature>
<organism evidence="15 16">
    <name type="scientific">Mariprofundus aestuarium</name>
    <dbReference type="NCBI Taxonomy" id="1921086"/>
    <lineage>
        <taxon>Bacteria</taxon>
        <taxon>Pseudomonadati</taxon>
        <taxon>Pseudomonadota</taxon>
        <taxon>Candidatius Mariprofundia</taxon>
        <taxon>Mariprofundales</taxon>
        <taxon>Mariprofundaceae</taxon>
        <taxon>Mariprofundus</taxon>
    </lineage>
</organism>
<dbReference type="GO" id="GO:0003700">
    <property type="term" value="F:DNA-binding transcription factor activity"/>
    <property type="evidence" value="ECO:0007669"/>
    <property type="project" value="UniProtKB-UniRule"/>
</dbReference>
<sequence>MIIITFMLKLTVQRQAILDLINASNRHWDADEVARALADSGGSVGIATVYRGLAALESQGFIDSIQLADKKRYERADKAHHDHMICTRCGHIEEFSHETIEELQQVAASERGFKLTGHQLVMFGFCSRCAKELDR</sequence>
<evidence type="ECO:0000256" key="12">
    <source>
        <dbReference type="PIRSR" id="PIRSR602481-1"/>
    </source>
</evidence>
<dbReference type="InterPro" id="IPR002481">
    <property type="entry name" value="FUR"/>
</dbReference>
<comment type="similarity">
    <text evidence="2 14">Belongs to the Fur family.</text>
</comment>
<comment type="subcellular location">
    <subcellularLocation>
        <location evidence="1 14">Cytoplasm</location>
    </subcellularLocation>
</comment>
<evidence type="ECO:0000256" key="3">
    <source>
        <dbReference type="ARBA" id="ARBA00011738"/>
    </source>
</evidence>
<evidence type="ECO:0000256" key="6">
    <source>
        <dbReference type="ARBA" id="ARBA00022491"/>
    </source>
</evidence>
<keyword evidence="13 14" id="KW-0408">Iron</keyword>
<evidence type="ECO:0000256" key="11">
    <source>
        <dbReference type="ARBA" id="ARBA00023163"/>
    </source>
</evidence>
<evidence type="ECO:0000256" key="9">
    <source>
        <dbReference type="ARBA" id="ARBA00023015"/>
    </source>
</evidence>
<evidence type="ECO:0000256" key="13">
    <source>
        <dbReference type="PIRSR" id="PIRSR602481-2"/>
    </source>
</evidence>
<gene>
    <name evidence="14" type="primary">fur</name>
    <name evidence="15" type="ORF">Ga0123461_2088</name>
</gene>
<feature type="binding site" evidence="12">
    <location>
        <position position="126"/>
    </location>
    <ligand>
        <name>Zn(2+)</name>
        <dbReference type="ChEBI" id="CHEBI:29105"/>
    </ligand>
</feature>
<name>A0A2K8L6A6_MARES</name>
<dbReference type="EMBL" id="CP018799">
    <property type="protein sequence ID" value="ATX80494.1"/>
    <property type="molecule type" value="Genomic_DNA"/>
</dbReference>
<feature type="binding site" evidence="13">
    <location>
        <position position="118"/>
    </location>
    <ligand>
        <name>Fe cation</name>
        <dbReference type="ChEBI" id="CHEBI:24875"/>
    </ligand>
</feature>
<comment type="subunit">
    <text evidence="3 14">Homodimer.</text>
</comment>
<dbReference type="InterPro" id="IPR036388">
    <property type="entry name" value="WH-like_DNA-bd_sf"/>
</dbReference>
<evidence type="ECO:0000256" key="2">
    <source>
        <dbReference type="ARBA" id="ARBA00007957"/>
    </source>
</evidence>
<comment type="cofactor">
    <cofactor evidence="13">
        <name>Mn(2+)</name>
        <dbReference type="ChEBI" id="CHEBI:29035"/>
    </cofactor>
    <cofactor evidence="13">
        <name>Fe(2+)</name>
        <dbReference type="ChEBI" id="CHEBI:29033"/>
    </cofactor>
    <text evidence="13">Binds 1 Mn(2+) or Fe(2+) ion per subunit.</text>
</comment>
<feature type="binding site" evidence="12">
    <location>
        <position position="86"/>
    </location>
    <ligand>
        <name>Zn(2+)</name>
        <dbReference type="ChEBI" id="CHEBI:29105"/>
    </ligand>
</feature>
<feature type="binding site" evidence="13">
    <location>
        <position position="80"/>
    </location>
    <ligand>
        <name>Fe cation</name>
        <dbReference type="ChEBI" id="CHEBI:24875"/>
    </ligand>
</feature>
<dbReference type="AlphaFoldDB" id="A0A2K8L6A6"/>
<dbReference type="SUPFAM" id="SSF46785">
    <property type="entry name" value="Winged helix' DNA-binding domain"/>
    <property type="match status" value="1"/>
</dbReference>
<feature type="binding site" evidence="12">
    <location>
        <position position="89"/>
    </location>
    <ligand>
        <name>Zn(2+)</name>
        <dbReference type="ChEBI" id="CHEBI:29105"/>
    </ligand>
</feature>
<protein>
    <recommendedName>
        <fullName evidence="4 14">Ferric uptake regulation protein</fullName>
    </recommendedName>
</protein>
<keyword evidence="10 14" id="KW-0238">DNA-binding</keyword>
<dbReference type="KEGG" id="maes:Ga0123461_2088"/>
<reference evidence="15 16" key="1">
    <citation type="submission" date="2016-12" db="EMBL/GenBank/DDBJ databases">
        <title>Isolation and genomic insights into novel planktonic Zetaproteobacteria from stratified waters of the Chesapeake Bay.</title>
        <authorList>
            <person name="McAllister S.M."/>
            <person name="Kato S."/>
            <person name="Chan C.S."/>
            <person name="Chiu B.K."/>
            <person name="Field E.K."/>
        </authorList>
    </citation>
    <scope>NUCLEOTIDE SEQUENCE [LARGE SCALE GENOMIC DNA]</scope>
    <source>
        <strain evidence="15 16">CP-5</strain>
    </source>
</reference>
<dbReference type="GO" id="GO:1900376">
    <property type="term" value="P:regulation of secondary metabolite biosynthetic process"/>
    <property type="evidence" value="ECO:0007669"/>
    <property type="project" value="TreeGrafter"/>
</dbReference>
<dbReference type="GO" id="GO:0008270">
    <property type="term" value="F:zinc ion binding"/>
    <property type="evidence" value="ECO:0007669"/>
    <property type="project" value="TreeGrafter"/>
</dbReference>
<proteinExistence type="inferred from homology"/>
<keyword evidence="16" id="KW-1185">Reference proteome</keyword>
<feature type="binding site" evidence="13">
    <location>
        <position position="82"/>
    </location>
    <ligand>
        <name>Fe cation</name>
        <dbReference type="ChEBI" id="CHEBI:24875"/>
    </ligand>
</feature>
<evidence type="ECO:0000256" key="10">
    <source>
        <dbReference type="ARBA" id="ARBA00023125"/>
    </source>
</evidence>
<evidence type="ECO:0000256" key="5">
    <source>
        <dbReference type="ARBA" id="ARBA00022490"/>
    </source>
</evidence>
<dbReference type="CDD" id="cd07153">
    <property type="entry name" value="Fur_like"/>
    <property type="match status" value="1"/>
</dbReference>
<dbReference type="GO" id="GO:0005829">
    <property type="term" value="C:cytosol"/>
    <property type="evidence" value="ECO:0007669"/>
    <property type="project" value="TreeGrafter"/>
</dbReference>
<evidence type="ECO:0000256" key="8">
    <source>
        <dbReference type="ARBA" id="ARBA00022833"/>
    </source>
</evidence>
<dbReference type="GO" id="GO:0045892">
    <property type="term" value="P:negative regulation of DNA-templated transcription"/>
    <property type="evidence" value="ECO:0007669"/>
    <property type="project" value="TreeGrafter"/>
</dbReference>
<feature type="binding site" evidence="12">
    <location>
        <position position="129"/>
    </location>
    <ligand>
        <name>Zn(2+)</name>
        <dbReference type="ChEBI" id="CHEBI:29105"/>
    </ligand>
</feature>
<dbReference type="Pfam" id="PF01475">
    <property type="entry name" value="FUR"/>
    <property type="match status" value="1"/>
</dbReference>
<evidence type="ECO:0000256" key="1">
    <source>
        <dbReference type="ARBA" id="ARBA00004496"/>
    </source>
</evidence>
<dbReference type="GO" id="GO:0000976">
    <property type="term" value="F:transcription cis-regulatory region binding"/>
    <property type="evidence" value="ECO:0007669"/>
    <property type="project" value="TreeGrafter"/>
</dbReference>
<dbReference type="Gene3D" id="1.10.10.10">
    <property type="entry name" value="Winged helix-like DNA-binding domain superfamily/Winged helix DNA-binding domain"/>
    <property type="match status" value="1"/>
</dbReference>
<evidence type="ECO:0000256" key="4">
    <source>
        <dbReference type="ARBA" id="ARBA00020910"/>
    </source>
</evidence>
<comment type="cofactor">
    <cofactor evidence="12">
        <name>Zn(2+)</name>
        <dbReference type="ChEBI" id="CHEBI:29105"/>
    </cofactor>
    <text evidence="12">Binds 1 zinc ion per subunit.</text>
</comment>
<evidence type="ECO:0000256" key="14">
    <source>
        <dbReference type="RuleBase" id="RU364037"/>
    </source>
</evidence>
<dbReference type="Proteomes" id="UP000231701">
    <property type="component" value="Chromosome"/>
</dbReference>
<keyword evidence="8 12" id="KW-0862">Zinc</keyword>
<keyword evidence="5 14" id="KW-0963">Cytoplasm</keyword>
<evidence type="ECO:0000313" key="15">
    <source>
        <dbReference type="EMBL" id="ATX80494.1"/>
    </source>
</evidence>
<evidence type="ECO:0000313" key="16">
    <source>
        <dbReference type="Proteomes" id="UP000231701"/>
    </source>
</evidence>
<accession>A0A2K8L6A6</accession>
<dbReference type="PANTHER" id="PTHR33202:SF2">
    <property type="entry name" value="FERRIC UPTAKE REGULATION PROTEIN"/>
    <property type="match status" value="1"/>
</dbReference>
<dbReference type="Gene3D" id="3.30.1490.190">
    <property type="match status" value="1"/>
</dbReference>
<keyword evidence="11 14" id="KW-0804">Transcription</keyword>